<sequence length="891" mass="98331">MLSSIRTQLVIVLAALIALILVQSYIAHENQAVLNRGVDSASAAITAVGTVKELERDVVDLQRNVLIFKENASSSAITRFTRLMASIDVKLDTLAQSNIVYSESDENHVLTRMREHLDAYEDNFSQVVDARAKRDNLVSEGTLANIIALQNLITRLVEQGEISATTFDKIENQLILAENATLKYLQKPDIIFVNAFNQALRPFTSIVNGESDSSAERITARVDRLKADFLTLTQITQGNLFLVNVVMAGSAREFLYLSGELANNVSAQSDAITMKTYELAAKTQKNGELFSLFSILLALLAAIFTIVRILGPIRSITSVFNKLSQDVQIENIPGSKRIDEIGKLSRAAMVFRDKNRQTQKLLEDAQNLNVEQERLNHELRVSKLKAEQATASKSIFLANMSHEIRTPMNGIIGLIELAQKQPLSNTVKDYLDKAAYSGQILLSVINDILDFSKIEAGELKIEEVNFSLHSLFDNLIAVIALRAKEKNLSVRFSVNPSLYSQIVGDPLRIAQIIMNIGNNAVKFTEQGRIEIDFDGALSDSGDVFNLTMRVSDTGIGMSQSQLSRIFKPFTQADGSTNRTYGGTGLGLAIVSQLVQLMHGELHATSALGKGSEFVITLPLKVINPQKGVLHQTPALPHDSLYVTDCALLPQAYIQHLQLPSQSIVTIEQGKDKADLPAHLLIDVPDFATFRQNLSWFKTLVEEGKSVGLVMESAGSALQAKYASLWHNPLIMHPFTPIQFERFIKQVIAKDTSEEPQIVKDEESGEKNVLFEGHVLLVEDNNINQLVTGEMLTNLGLTFDVAEDGQQAIRKIENSSEYDLILMDVQMPVMDGYEATKALRAKGFTDIVIIGLSANAMKEDKQNAIDAGMNDYLTKPIKQKALTGKLAQFLTN</sequence>
<name>A0A6N9T9I7_9ALTE</name>
<evidence type="ECO:0000256" key="7">
    <source>
        <dbReference type="SAM" id="Phobius"/>
    </source>
</evidence>
<dbReference type="PANTHER" id="PTHR45339">
    <property type="entry name" value="HYBRID SIGNAL TRANSDUCTION HISTIDINE KINASE J"/>
    <property type="match status" value="1"/>
</dbReference>
<evidence type="ECO:0000256" key="3">
    <source>
        <dbReference type="ARBA" id="ARBA00022553"/>
    </source>
</evidence>
<dbReference type="FunFam" id="3.30.565.10:FF:000010">
    <property type="entry name" value="Sensor histidine kinase RcsC"/>
    <property type="match status" value="1"/>
</dbReference>
<dbReference type="CDD" id="cd00082">
    <property type="entry name" value="HisKA"/>
    <property type="match status" value="1"/>
</dbReference>
<evidence type="ECO:0000256" key="1">
    <source>
        <dbReference type="ARBA" id="ARBA00000085"/>
    </source>
</evidence>
<reference evidence="10 11" key="1">
    <citation type="submission" date="2020-01" db="EMBL/GenBank/DDBJ databases">
        <title>Genomes of bacteria type strains.</title>
        <authorList>
            <person name="Chen J."/>
            <person name="Zhu S."/>
            <person name="Yang J."/>
        </authorList>
    </citation>
    <scope>NUCLEOTIDE SEQUENCE [LARGE SCALE GENOMIC DNA]</scope>
    <source>
        <strain evidence="10 11">LMG 24078</strain>
    </source>
</reference>
<dbReference type="SMART" id="SM01358">
    <property type="entry name" value="HBM"/>
    <property type="match status" value="1"/>
</dbReference>
<dbReference type="SMART" id="SM00388">
    <property type="entry name" value="HisKA"/>
    <property type="match status" value="1"/>
</dbReference>
<comment type="caution">
    <text evidence="10">The sequence shown here is derived from an EMBL/GenBank/DDBJ whole genome shotgun (WGS) entry which is preliminary data.</text>
</comment>
<dbReference type="SUPFAM" id="SSF52172">
    <property type="entry name" value="CheY-like"/>
    <property type="match status" value="1"/>
</dbReference>
<dbReference type="EMBL" id="JAAAWO010000001">
    <property type="protein sequence ID" value="NDW13974.1"/>
    <property type="molecule type" value="Genomic_DNA"/>
</dbReference>
<dbReference type="CDD" id="cd17546">
    <property type="entry name" value="REC_hyHK_CKI1_RcsC-like"/>
    <property type="match status" value="1"/>
</dbReference>
<dbReference type="Proteomes" id="UP000471381">
    <property type="component" value="Unassembled WGS sequence"/>
</dbReference>
<gene>
    <name evidence="10" type="ORF">GTQ48_00315</name>
</gene>
<dbReference type="PROSITE" id="PS50110">
    <property type="entry name" value="RESPONSE_REGULATORY"/>
    <property type="match status" value="1"/>
</dbReference>
<evidence type="ECO:0000259" key="8">
    <source>
        <dbReference type="PROSITE" id="PS50109"/>
    </source>
</evidence>
<keyword evidence="6" id="KW-0175">Coiled coil</keyword>
<dbReference type="Gene3D" id="3.40.50.2300">
    <property type="match status" value="1"/>
</dbReference>
<dbReference type="Pfam" id="PF00072">
    <property type="entry name" value="Response_reg"/>
    <property type="match status" value="1"/>
</dbReference>
<dbReference type="PROSITE" id="PS50109">
    <property type="entry name" value="HIS_KIN"/>
    <property type="match status" value="1"/>
</dbReference>
<feature type="domain" description="Response regulatory" evidence="9">
    <location>
        <begin position="773"/>
        <end position="889"/>
    </location>
</feature>
<comment type="catalytic activity">
    <reaction evidence="1">
        <text>ATP + protein L-histidine = ADP + protein N-phospho-L-histidine.</text>
        <dbReference type="EC" id="2.7.13.3"/>
    </reaction>
</comment>
<dbReference type="InterPro" id="IPR003661">
    <property type="entry name" value="HisK_dim/P_dom"/>
</dbReference>
<feature type="domain" description="Histidine kinase" evidence="8">
    <location>
        <begin position="399"/>
        <end position="621"/>
    </location>
</feature>
<dbReference type="SMART" id="SM00387">
    <property type="entry name" value="HATPase_c"/>
    <property type="match status" value="1"/>
</dbReference>
<dbReference type="InterPro" id="IPR001789">
    <property type="entry name" value="Sig_transdc_resp-reg_receiver"/>
</dbReference>
<keyword evidence="3 5" id="KW-0597">Phosphoprotein</keyword>
<evidence type="ECO:0000313" key="11">
    <source>
        <dbReference type="Proteomes" id="UP000471381"/>
    </source>
</evidence>
<evidence type="ECO:0000256" key="4">
    <source>
        <dbReference type="ARBA" id="ARBA00023012"/>
    </source>
</evidence>
<feature type="modified residue" description="4-aspartylphosphate" evidence="5">
    <location>
        <position position="823"/>
    </location>
</feature>
<dbReference type="Gene3D" id="1.10.287.130">
    <property type="match status" value="1"/>
</dbReference>
<dbReference type="SMART" id="SM00448">
    <property type="entry name" value="REC"/>
    <property type="match status" value="1"/>
</dbReference>
<dbReference type="InterPro" id="IPR032255">
    <property type="entry name" value="HBM"/>
</dbReference>
<keyword evidence="4" id="KW-0902">Two-component regulatory system</keyword>
<dbReference type="PANTHER" id="PTHR45339:SF1">
    <property type="entry name" value="HYBRID SIGNAL TRANSDUCTION HISTIDINE KINASE J"/>
    <property type="match status" value="1"/>
</dbReference>
<dbReference type="Gene3D" id="6.10.340.10">
    <property type="match status" value="1"/>
</dbReference>
<dbReference type="Pfam" id="PF00512">
    <property type="entry name" value="HisKA"/>
    <property type="match status" value="1"/>
</dbReference>
<feature type="transmembrane region" description="Helical" evidence="7">
    <location>
        <begin position="289"/>
        <end position="310"/>
    </location>
</feature>
<dbReference type="InterPro" id="IPR004358">
    <property type="entry name" value="Sig_transdc_His_kin-like_C"/>
</dbReference>
<keyword evidence="11" id="KW-1185">Reference proteome</keyword>
<keyword evidence="7" id="KW-0472">Membrane</keyword>
<dbReference type="GO" id="GO:0000155">
    <property type="term" value="F:phosphorelay sensor kinase activity"/>
    <property type="evidence" value="ECO:0007669"/>
    <property type="project" value="InterPro"/>
</dbReference>
<dbReference type="InterPro" id="IPR005467">
    <property type="entry name" value="His_kinase_dom"/>
</dbReference>
<dbReference type="EC" id="2.7.13.3" evidence="2"/>
<evidence type="ECO:0000256" key="6">
    <source>
        <dbReference type="SAM" id="Coils"/>
    </source>
</evidence>
<evidence type="ECO:0000256" key="5">
    <source>
        <dbReference type="PROSITE-ProRule" id="PRU00169"/>
    </source>
</evidence>
<dbReference type="AlphaFoldDB" id="A0A6N9T9I7"/>
<dbReference type="InterPro" id="IPR011006">
    <property type="entry name" value="CheY-like_superfamily"/>
</dbReference>
<dbReference type="Pfam" id="PF02518">
    <property type="entry name" value="HATPase_c"/>
    <property type="match status" value="1"/>
</dbReference>
<keyword evidence="7" id="KW-1133">Transmembrane helix</keyword>
<dbReference type="InterPro" id="IPR036890">
    <property type="entry name" value="HATPase_C_sf"/>
</dbReference>
<evidence type="ECO:0000313" key="10">
    <source>
        <dbReference type="EMBL" id="NDW13974.1"/>
    </source>
</evidence>
<organism evidence="10 11">
    <name type="scientific">Alteromonas genovensis</name>
    <dbReference type="NCBI Taxonomy" id="471225"/>
    <lineage>
        <taxon>Bacteria</taxon>
        <taxon>Pseudomonadati</taxon>
        <taxon>Pseudomonadota</taxon>
        <taxon>Gammaproteobacteria</taxon>
        <taxon>Alteromonadales</taxon>
        <taxon>Alteromonadaceae</taxon>
        <taxon>Alteromonas/Salinimonas group</taxon>
        <taxon>Alteromonas</taxon>
    </lineage>
</organism>
<dbReference type="SUPFAM" id="SSF55874">
    <property type="entry name" value="ATPase domain of HSP90 chaperone/DNA topoisomerase II/histidine kinase"/>
    <property type="match status" value="1"/>
</dbReference>
<dbReference type="Gene3D" id="3.30.565.10">
    <property type="entry name" value="Histidine kinase-like ATPase, C-terminal domain"/>
    <property type="match status" value="1"/>
</dbReference>
<dbReference type="InterPro" id="IPR036097">
    <property type="entry name" value="HisK_dim/P_sf"/>
</dbReference>
<dbReference type="PRINTS" id="PR00344">
    <property type="entry name" value="BCTRLSENSOR"/>
</dbReference>
<evidence type="ECO:0000256" key="2">
    <source>
        <dbReference type="ARBA" id="ARBA00012438"/>
    </source>
</evidence>
<proteinExistence type="predicted"/>
<dbReference type="SUPFAM" id="SSF47384">
    <property type="entry name" value="Homodimeric domain of signal transducing histidine kinase"/>
    <property type="match status" value="1"/>
</dbReference>
<dbReference type="RefSeq" id="WP_163104356.1">
    <property type="nucleotide sequence ID" value="NZ_JAAAWO010000001.1"/>
</dbReference>
<feature type="coiled-coil region" evidence="6">
    <location>
        <begin position="355"/>
        <end position="387"/>
    </location>
</feature>
<accession>A0A6N9T9I7</accession>
<dbReference type="CDD" id="cd16922">
    <property type="entry name" value="HATPase_EvgS-ArcB-TorS-like"/>
    <property type="match status" value="1"/>
</dbReference>
<dbReference type="InterPro" id="IPR003594">
    <property type="entry name" value="HATPase_dom"/>
</dbReference>
<keyword evidence="7" id="KW-0812">Transmembrane</keyword>
<evidence type="ECO:0000259" key="9">
    <source>
        <dbReference type="PROSITE" id="PS50110"/>
    </source>
</evidence>
<protein>
    <recommendedName>
        <fullName evidence="2">histidine kinase</fullName>
        <ecNumber evidence="2">2.7.13.3</ecNumber>
    </recommendedName>
</protein>